<dbReference type="InterPro" id="IPR011889">
    <property type="entry name" value="Liste_lipo_26"/>
</dbReference>
<dbReference type="NCBIfam" id="TIGR02167">
    <property type="entry name" value="Liste_lipo_26"/>
    <property type="match status" value="1"/>
</dbReference>
<dbReference type="Proteomes" id="UP000568751">
    <property type="component" value="Unassembled WGS sequence"/>
</dbReference>
<name>A0A853F7U0_9GAMM</name>
<dbReference type="Pfam" id="PF03382">
    <property type="entry name" value="DUF285"/>
    <property type="match status" value="1"/>
</dbReference>
<sequence>MKNIDISEVTDISYLFKNCETFNSDISKWNTSQVTNMNYLFYNCRKFNQDLSKWTLQK</sequence>
<proteinExistence type="predicted"/>
<dbReference type="InterPro" id="IPR005046">
    <property type="entry name" value="DUF285"/>
</dbReference>
<protein>
    <submittedName>
        <fullName evidence="1">BspA family leucine-rich repeat surface protein</fullName>
    </submittedName>
</protein>
<dbReference type="EMBL" id="JACCHT010000003">
    <property type="protein sequence ID" value="NYT28579.1"/>
    <property type="molecule type" value="Genomic_DNA"/>
</dbReference>
<organism evidence="1 2">
    <name type="scientific">Candidatus Thiodubiliella endoseptemdiera</name>
    <dbReference type="NCBI Taxonomy" id="2738886"/>
    <lineage>
        <taxon>Bacteria</taxon>
        <taxon>Pseudomonadati</taxon>
        <taxon>Pseudomonadota</taxon>
        <taxon>Gammaproteobacteria</taxon>
        <taxon>Candidatus Pseudothioglobaceae</taxon>
        <taxon>Candidatus Thiodubiliella</taxon>
    </lineage>
</organism>
<evidence type="ECO:0000313" key="2">
    <source>
        <dbReference type="Proteomes" id="UP000568751"/>
    </source>
</evidence>
<comment type="caution">
    <text evidence="1">The sequence shown here is derived from an EMBL/GenBank/DDBJ whole genome shotgun (WGS) entry which is preliminary data.</text>
</comment>
<gene>
    <name evidence="1" type="ORF">H0A76_12395</name>
</gene>
<evidence type="ECO:0000313" key="1">
    <source>
        <dbReference type="EMBL" id="NYT28579.1"/>
    </source>
</evidence>
<accession>A0A853F7U0</accession>
<reference evidence="1 2" key="1">
    <citation type="submission" date="2020-05" db="EMBL/GenBank/DDBJ databases">
        <title>Horizontal transmission and recombination maintain forever young bacterial symbiont genomes.</title>
        <authorList>
            <person name="Russell S.L."/>
            <person name="Pepper-Tunick E."/>
            <person name="Svedberg J."/>
            <person name="Byrne A."/>
            <person name="Ruelas Castillo J."/>
            <person name="Vollmers C."/>
            <person name="Beinart R.A."/>
            <person name="Corbett-Detig R."/>
        </authorList>
    </citation>
    <scope>NUCLEOTIDE SEQUENCE [LARGE SCALE GENOMIC DNA]</scope>
    <source>
        <strain evidence="1">455</strain>
    </source>
</reference>
<dbReference type="AlphaFoldDB" id="A0A853F7U0"/>